<protein>
    <recommendedName>
        <fullName evidence="1">Primase C-terminal 1 domain-containing protein</fullName>
    </recommendedName>
</protein>
<feature type="domain" description="Primase C-terminal 1" evidence="1">
    <location>
        <begin position="281"/>
        <end position="334"/>
    </location>
</feature>
<dbReference type="RefSeq" id="WP_331244581.1">
    <property type="nucleotide sequence ID" value="NZ_JAQSGJ010000075.1"/>
</dbReference>
<dbReference type="EMBL" id="JAQSGK010000075">
    <property type="protein sequence ID" value="MEE6717147.1"/>
    <property type="molecule type" value="Genomic_DNA"/>
</dbReference>
<organism evidence="2 3">
    <name type="scientific">Schleiferilactobacillus harbinensis</name>
    <dbReference type="NCBI Taxonomy" id="304207"/>
    <lineage>
        <taxon>Bacteria</taxon>
        <taxon>Bacillati</taxon>
        <taxon>Bacillota</taxon>
        <taxon>Bacilli</taxon>
        <taxon>Lactobacillales</taxon>
        <taxon>Lactobacillaceae</taxon>
        <taxon>Schleiferilactobacillus</taxon>
    </lineage>
</organism>
<comment type="caution">
    <text evidence="2">The sequence shown here is derived from an EMBL/GenBank/DDBJ whole genome shotgun (WGS) entry which is preliminary data.</text>
</comment>
<dbReference type="InterPro" id="IPR014820">
    <property type="entry name" value="PriCT_1"/>
</dbReference>
<evidence type="ECO:0000313" key="2">
    <source>
        <dbReference type="EMBL" id="MEE6717147.1"/>
    </source>
</evidence>
<evidence type="ECO:0000259" key="1">
    <source>
        <dbReference type="Pfam" id="PF08708"/>
    </source>
</evidence>
<dbReference type="Proteomes" id="UP001330016">
    <property type="component" value="Unassembled WGS sequence"/>
</dbReference>
<reference evidence="2 3" key="1">
    <citation type="submission" date="2023-02" db="EMBL/GenBank/DDBJ databases">
        <title>The predominant lactic acid bacteria and yeasts involved in the spontaneous fermentation of millet during the production of the traditional porridge Hausa koko in Ghana.</title>
        <authorList>
            <person name="Atter A."/>
            <person name="Diaz M."/>
        </authorList>
    </citation>
    <scope>NUCLEOTIDE SEQUENCE [LARGE SCALE GENOMIC DNA]</scope>
    <source>
        <strain evidence="2 3">FI11640</strain>
    </source>
</reference>
<gene>
    <name evidence="2" type="ORF">PS435_14995</name>
</gene>
<proteinExistence type="predicted"/>
<evidence type="ECO:0000313" key="3">
    <source>
        <dbReference type="Proteomes" id="UP001330016"/>
    </source>
</evidence>
<accession>A0ABU7T3M8</accession>
<dbReference type="Pfam" id="PF08708">
    <property type="entry name" value="PriCT_1"/>
    <property type="match status" value="1"/>
</dbReference>
<keyword evidence="3" id="KW-1185">Reference proteome</keyword>
<sequence>MVSEAHAAINTILHRTILDRKPKNSKLLTLKADPNKANHTGTVFGFRDKARMTVGRGIAFRSIESLDDNEGQLTHWTPNPCRYGKNMGGGIVSGFTEDNLLAITTFFIDIDFRNAYARDGYARQHDIGLDTIIDGTIFPTMVLQTDRGYQAYYALRDPAFVKRHKDGRMPVISSAKRISHNLKECLAKRLPQVDLGANDFGIARIPRNDNIVFFEPRITHQFGDLQQWSIQYDHQKRTTKVLSAPKLRVVAGGKQIDQAWFGQVLRCTEICATGKGGGVARHNTALTLALACYQSEMDQTACDNLLDEWNTRLTHPQNPRDVARAVRDAYSGHYAAASPRYIKYISDNWFDGQLTIPPYMWCKFAKPRDERKYSHVEEWAADIMIWSENNIISPDGEQLTVRQLCQELNLSKASLDRALTYLREHNKITVITKMGRNGYTLIQTVANIYAQLVAKRERSRDTYGSGLVFAEWPDQGPVEQPASMAEITRQIDLFFDTIDPPDARRGAG</sequence>
<name>A0ABU7T3M8_9LACO</name>